<organism>
    <name type="scientific">Branchiostoma floridae</name>
    <name type="common">Florida lancelet</name>
    <name type="synonym">Amphioxus</name>
    <dbReference type="NCBI Taxonomy" id="7739"/>
    <lineage>
        <taxon>Eukaryota</taxon>
        <taxon>Metazoa</taxon>
        <taxon>Chordata</taxon>
        <taxon>Cephalochordata</taxon>
        <taxon>Leptocardii</taxon>
        <taxon>Amphioxiformes</taxon>
        <taxon>Branchiostomatidae</taxon>
        <taxon>Branchiostoma</taxon>
    </lineage>
</organism>
<evidence type="ECO:0000313" key="2">
    <source>
        <dbReference type="EMBL" id="EEN56638.1"/>
    </source>
</evidence>
<accession>C3YSX4</accession>
<reference evidence="2" key="1">
    <citation type="journal article" date="2008" name="Nature">
        <title>The amphioxus genome and the evolution of the chordate karyotype.</title>
        <authorList>
            <consortium name="US DOE Joint Genome Institute (JGI-PGF)"/>
            <person name="Putnam N.H."/>
            <person name="Butts T."/>
            <person name="Ferrier D.E.K."/>
            <person name="Furlong R.F."/>
            <person name="Hellsten U."/>
            <person name="Kawashima T."/>
            <person name="Robinson-Rechavi M."/>
            <person name="Shoguchi E."/>
            <person name="Terry A."/>
            <person name="Yu J.-K."/>
            <person name="Benito-Gutierrez E.L."/>
            <person name="Dubchak I."/>
            <person name="Garcia-Fernandez J."/>
            <person name="Gibson-Brown J.J."/>
            <person name="Grigoriev I.V."/>
            <person name="Horton A.C."/>
            <person name="de Jong P.J."/>
            <person name="Jurka J."/>
            <person name="Kapitonov V.V."/>
            <person name="Kohara Y."/>
            <person name="Kuroki Y."/>
            <person name="Lindquist E."/>
            <person name="Lucas S."/>
            <person name="Osoegawa K."/>
            <person name="Pennacchio L.A."/>
            <person name="Salamov A.A."/>
            <person name="Satou Y."/>
            <person name="Sauka-Spengler T."/>
            <person name="Schmutz J."/>
            <person name="Shin-I T."/>
            <person name="Toyoda A."/>
            <person name="Bronner-Fraser M."/>
            <person name="Fujiyama A."/>
            <person name="Holland L.Z."/>
            <person name="Holland P.W.H."/>
            <person name="Satoh N."/>
            <person name="Rokhsar D.S."/>
        </authorList>
    </citation>
    <scope>NUCLEOTIDE SEQUENCE [LARGE SCALE GENOMIC DNA]</scope>
    <source>
        <strain evidence="2">S238N-H82</strain>
        <tissue evidence="2">Testes</tissue>
    </source>
</reference>
<name>C3YSX4_BRAFL</name>
<gene>
    <name evidence="2" type="ORF">BRAFLDRAFT_95140</name>
</gene>
<feature type="region of interest" description="Disordered" evidence="1">
    <location>
        <begin position="129"/>
        <end position="207"/>
    </location>
</feature>
<evidence type="ECO:0000256" key="1">
    <source>
        <dbReference type="SAM" id="MobiDB-lite"/>
    </source>
</evidence>
<sequence length="313" mass="33291">MAGPSPRGTQYLRAVHDQLPGIRVGYRCKKAETKPSAVRSSYVAMEGQQFGSQIDVGRGAKVLLEHTVPRGQTTLAQSYRLTGCSDGYCMDSYGHHGDIDIPRINSQINEQANAGLKHLLVAVPAGSTEAVPAGSTETVSVGSSESVPTRKSKPVDVAGPPESVPATSKQSRKKTGIIRQPIASSRKLPRTVARPLETSTAPTPVAAPVLPLTAPTTGLAPPPAVVRPPSIASFTTVRKLLLQEEGVGYVLSDKFNQDPLEQHFFTSSDTAEEPMKSKPGKVWSECSKHSCDHGNDCGGQGSELRRTWGLCSD</sequence>
<feature type="compositionally biased region" description="Low complexity" evidence="1">
    <location>
        <begin position="134"/>
        <end position="147"/>
    </location>
</feature>
<dbReference type="InParanoid" id="C3YSX4"/>
<dbReference type="AlphaFoldDB" id="C3YSX4"/>
<proteinExistence type="predicted"/>
<dbReference type="EMBL" id="GG666550">
    <property type="protein sequence ID" value="EEN56638.1"/>
    <property type="molecule type" value="Genomic_DNA"/>
</dbReference>
<protein>
    <submittedName>
        <fullName evidence="2">Uncharacterized protein</fullName>
    </submittedName>
</protein>